<comment type="caution">
    <text evidence="1">The sequence shown here is derived from an EMBL/GenBank/DDBJ whole genome shotgun (WGS) entry which is preliminary data.</text>
</comment>
<protein>
    <recommendedName>
        <fullName evidence="3">Lipoprotein</fullName>
    </recommendedName>
</protein>
<evidence type="ECO:0000313" key="1">
    <source>
        <dbReference type="EMBL" id="MBM6923908.1"/>
    </source>
</evidence>
<dbReference type="Proteomes" id="UP000724149">
    <property type="component" value="Unassembled WGS sequence"/>
</dbReference>
<name>A0ABS2GQX9_9FIRM</name>
<gene>
    <name evidence="1" type="ORF">H9X81_09445</name>
</gene>
<proteinExistence type="predicted"/>
<keyword evidence="2" id="KW-1185">Reference proteome</keyword>
<dbReference type="PROSITE" id="PS51257">
    <property type="entry name" value="PROKAR_LIPOPROTEIN"/>
    <property type="match status" value="1"/>
</dbReference>
<reference evidence="1 2" key="1">
    <citation type="journal article" date="2021" name="Sci. Rep.">
        <title>The distribution of antibiotic resistance genes in chicken gut microbiota commensals.</title>
        <authorList>
            <person name="Juricova H."/>
            <person name="Matiasovicova J."/>
            <person name="Kubasova T."/>
            <person name="Cejkova D."/>
            <person name="Rychlik I."/>
        </authorList>
    </citation>
    <scope>NUCLEOTIDE SEQUENCE [LARGE SCALE GENOMIC DNA]</scope>
    <source>
        <strain evidence="1 2">An564</strain>
    </source>
</reference>
<evidence type="ECO:0008006" key="3">
    <source>
        <dbReference type="Google" id="ProtNLM"/>
    </source>
</evidence>
<organism evidence="1 2">
    <name type="scientific">Hydrogenoanaerobacterium saccharovorans</name>
    <dbReference type="NCBI Taxonomy" id="474960"/>
    <lineage>
        <taxon>Bacteria</taxon>
        <taxon>Bacillati</taxon>
        <taxon>Bacillota</taxon>
        <taxon>Clostridia</taxon>
        <taxon>Eubacteriales</taxon>
        <taxon>Oscillospiraceae</taxon>
        <taxon>Hydrogenoanaerobacterium</taxon>
    </lineage>
</organism>
<sequence length="195" mass="23014">MKYKSICLFLFLCFVMFSFGFYSCYQTKQQSTIDSINLFEQYINRKCKEMNISRPFYPIGEDDSFFYHSFLMDDWPVTIVFYNYEDRYQMDDPLKASQVEKGLYYTFLPNNSSAASLRIFLMDNYDQYSKTDQICLTFADGTGVSAFRNDDKSITKIDMFTFFLNDSELENEIVIDLYSPEGELLYSFSAVDSYN</sequence>
<dbReference type="EMBL" id="JACSNR010000009">
    <property type="protein sequence ID" value="MBM6923908.1"/>
    <property type="molecule type" value="Genomic_DNA"/>
</dbReference>
<accession>A0ABS2GQX9</accession>
<evidence type="ECO:0000313" key="2">
    <source>
        <dbReference type="Proteomes" id="UP000724149"/>
    </source>
</evidence>
<dbReference type="RefSeq" id="WP_204721528.1">
    <property type="nucleotide sequence ID" value="NZ_JACSNR010000009.1"/>
</dbReference>